<reference evidence="2" key="1">
    <citation type="submission" date="2014-12" db="EMBL/GenBank/DDBJ databases">
        <title>Insight into the proteome of Arion vulgaris.</title>
        <authorList>
            <person name="Aradska J."/>
            <person name="Bulat T."/>
            <person name="Smidak R."/>
            <person name="Sarate P."/>
            <person name="Gangsoo J."/>
            <person name="Sialana F."/>
            <person name="Bilban M."/>
            <person name="Lubec G."/>
        </authorList>
    </citation>
    <scope>NUCLEOTIDE SEQUENCE</scope>
    <source>
        <tissue evidence="2">Skin</tissue>
    </source>
</reference>
<feature type="compositionally biased region" description="Acidic residues" evidence="1">
    <location>
        <begin position="636"/>
        <end position="646"/>
    </location>
</feature>
<feature type="region of interest" description="Disordered" evidence="1">
    <location>
        <begin position="520"/>
        <end position="646"/>
    </location>
</feature>
<organism evidence="2">
    <name type="scientific">Arion vulgaris</name>
    <dbReference type="NCBI Taxonomy" id="1028688"/>
    <lineage>
        <taxon>Eukaryota</taxon>
        <taxon>Metazoa</taxon>
        <taxon>Spiralia</taxon>
        <taxon>Lophotrochozoa</taxon>
        <taxon>Mollusca</taxon>
        <taxon>Gastropoda</taxon>
        <taxon>Heterobranchia</taxon>
        <taxon>Euthyneura</taxon>
        <taxon>Panpulmonata</taxon>
        <taxon>Eupulmonata</taxon>
        <taxon>Stylommatophora</taxon>
        <taxon>Helicina</taxon>
        <taxon>Arionoidea</taxon>
        <taxon>Arionidae</taxon>
        <taxon>Arion</taxon>
    </lineage>
</organism>
<feature type="compositionally biased region" description="Acidic residues" evidence="1">
    <location>
        <begin position="598"/>
        <end position="628"/>
    </location>
</feature>
<feature type="region of interest" description="Disordered" evidence="1">
    <location>
        <begin position="666"/>
        <end position="698"/>
    </location>
</feature>
<protein>
    <submittedName>
        <fullName evidence="2">Uncharacterized protein</fullName>
    </submittedName>
</protein>
<evidence type="ECO:0000256" key="1">
    <source>
        <dbReference type="SAM" id="MobiDB-lite"/>
    </source>
</evidence>
<feature type="non-terminal residue" evidence="2">
    <location>
        <position position="1"/>
    </location>
</feature>
<gene>
    <name evidence="2" type="primary">ORF107940</name>
</gene>
<feature type="compositionally biased region" description="Polar residues" evidence="1">
    <location>
        <begin position="549"/>
        <end position="559"/>
    </location>
</feature>
<sequence length="800" mass="91627">EESVRSAEKALHDVAANRELDEAVEESVDDIKVSHTEAAVLSLPEEEADEIQETVVIETKVKITHSQFAPDVNEEDESINEVDEQQFDHEGQEQLLNEEIIRKEERQQIIETDIDDNVDAARTVDDIMEASDILKCHRDFATLPDEEQEEIQEILKEEYSASKAKETKSELILEDDTFDGFVEDRNSDFLHSEEFKEMYTEGRLEEILADNIRKTQDHELEYEDFRAGVEADDSCEDWVLLNKGELSEEEIVQAATLVMIGKHRSTEEMKHEEQRGFKTQTEYRVDEDAEENISAGDGVFEASVETTYRKNDHFEREDDNKDIEEHRIILDDDKPAVLYSESSHQVSEFKTDNFSEVIHEFHDATTYNNVKQTIEPTDVEDEDSRLPHVLESQVQDLQYTYRSVETEVETVDKTETITQLSKVSSHHKVLIETQMGSIEIEEMDDEESAEVNTLTSTVEEEHEETEERHSAKLAPEVFVDASEVIDNLTDEKEVYESEQSPSQEDKAIALLDTAFAATDESYEPEEAHREELHEDTVLGEHKVDLISPCSESYDISPTTIDGGIEKEETQKTDKRLALPDEESESVSVSEKAIGSSPEEQENLDDENVLDQDEYFEKDVDEEDVNETDVNEKYINEDEVNEEDVKDIDEELDQEIEEQEQLTAALLSQYSKESDDEEEDEEVDEMHDDDSDILSRDLELTDVVNDKEDAETESADDVRQQVHFVLESPLELIAELSPESEAAKCPELYVGDKEEDRCSDMDDKDDLDKTFERYEDEPEVIVPIDAEVGEGAEGVVEDIDK</sequence>
<feature type="compositionally biased region" description="Basic and acidic residues" evidence="1">
    <location>
        <begin position="563"/>
        <end position="578"/>
    </location>
</feature>
<evidence type="ECO:0000313" key="2">
    <source>
        <dbReference type="EMBL" id="CEK78032.1"/>
    </source>
</evidence>
<accession>A0A0B7ABL2</accession>
<feature type="compositionally biased region" description="Acidic residues" evidence="1">
    <location>
        <begin position="673"/>
        <end position="691"/>
    </location>
</feature>
<dbReference type="AlphaFoldDB" id="A0A0B7ABL2"/>
<feature type="non-terminal residue" evidence="2">
    <location>
        <position position="800"/>
    </location>
</feature>
<feature type="compositionally biased region" description="Basic and acidic residues" evidence="1">
    <location>
        <begin position="525"/>
        <end position="544"/>
    </location>
</feature>
<name>A0A0B7ABL2_9EUPU</name>
<proteinExistence type="predicted"/>
<dbReference type="EMBL" id="HACG01031167">
    <property type="protein sequence ID" value="CEK78032.1"/>
    <property type="molecule type" value="Transcribed_RNA"/>
</dbReference>